<evidence type="ECO:0000313" key="3">
    <source>
        <dbReference type="Proteomes" id="UP000237000"/>
    </source>
</evidence>
<feature type="region of interest" description="Disordered" evidence="1">
    <location>
        <begin position="73"/>
        <end position="111"/>
    </location>
</feature>
<organism evidence="2 3">
    <name type="scientific">Trema orientale</name>
    <name type="common">Charcoal tree</name>
    <name type="synonym">Celtis orientalis</name>
    <dbReference type="NCBI Taxonomy" id="63057"/>
    <lineage>
        <taxon>Eukaryota</taxon>
        <taxon>Viridiplantae</taxon>
        <taxon>Streptophyta</taxon>
        <taxon>Embryophyta</taxon>
        <taxon>Tracheophyta</taxon>
        <taxon>Spermatophyta</taxon>
        <taxon>Magnoliopsida</taxon>
        <taxon>eudicotyledons</taxon>
        <taxon>Gunneridae</taxon>
        <taxon>Pentapetalae</taxon>
        <taxon>rosids</taxon>
        <taxon>fabids</taxon>
        <taxon>Rosales</taxon>
        <taxon>Cannabaceae</taxon>
        <taxon>Trema</taxon>
    </lineage>
</organism>
<sequence>CSWPSRGTATRTFSARTGRLVGLLVTGGPDGNALWEGDSRIWIPPLESVGLHHARRTDIREIFRAAMADVVRRSGSTDTSEVQATKPVNEGLVGGGEEEASEGRRRRDELE</sequence>
<name>A0A2P5BK93_TREOI</name>
<feature type="compositionally biased region" description="Polar residues" evidence="1">
    <location>
        <begin position="74"/>
        <end position="83"/>
    </location>
</feature>
<reference evidence="3" key="1">
    <citation type="submission" date="2016-06" db="EMBL/GenBank/DDBJ databases">
        <title>Parallel loss of symbiosis genes in relatives of nitrogen-fixing non-legume Parasponia.</title>
        <authorList>
            <person name="Van Velzen R."/>
            <person name="Holmer R."/>
            <person name="Bu F."/>
            <person name="Rutten L."/>
            <person name="Van Zeijl A."/>
            <person name="Liu W."/>
            <person name="Santuari L."/>
            <person name="Cao Q."/>
            <person name="Sharma T."/>
            <person name="Shen D."/>
            <person name="Roswanjaya Y."/>
            <person name="Wardhani T."/>
            <person name="Kalhor M.S."/>
            <person name="Jansen J."/>
            <person name="Van den Hoogen J."/>
            <person name="Gungor B."/>
            <person name="Hartog M."/>
            <person name="Hontelez J."/>
            <person name="Verver J."/>
            <person name="Yang W.-C."/>
            <person name="Schijlen E."/>
            <person name="Repin R."/>
            <person name="Schilthuizen M."/>
            <person name="Schranz E."/>
            <person name="Heidstra R."/>
            <person name="Miyata K."/>
            <person name="Fedorova E."/>
            <person name="Kohlen W."/>
            <person name="Bisseling T."/>
            <person name="Smit S."/>
            <person name="Geurts R."/>
        </authorList>
    </citation>
    <scope>NUCLEOTIDE SEQUENCE [LARGE SCALE GENOMIC DNA]</scope>
    <source>
        <strain evidence="3">cv. RG33-2</strain>
    </source>
</reference>
<feature type="compositionally biased region" description="Basic and acidic residues" evidence="1">
    <location>
        <begin position="101"/>
        <end position="111"/>
    </location>
</feature>
<dbReference type="EMBL" id="JXTC01000505">
    <property type="protein sequence ID" value="PON49217.1"/>
    <property type="molecule type" value="Genomic_DNA"/>
</dbReference>
<keyword evidence="3" id="KW-1185">Reference proteome</keyword>
<evidence type="ECO:0000256" key="1">
    <source>
        <dbReference type="SAM" id="MobiDB-lite"/>
    </source>
</evidence>
<dbReference type="AlphaFoldDB" id="A0A2P5BK93"/>
<accession>A0A2P5BK93</accession>
<dbReference type="InParanoid" id="A0A2P5BK93"/>
<dbReference type="Proteomes" id="UP000237000">
    <property type="component" value="Unassembled WGS sequence"/>
</dbReference>
<comment type="caution">
    <text evidence="2">The sequence shown here is derived from an EMBL/GenBank/DDBJ whole genome shotgun (WGS) entry which is preliminary data.</text>
</comment>
<feature type="non-terminal residue" evidence="2">
    <location>
        <position position="1"/>
    </location>
</feature>
<evidence type="ECO:0000313" key="2">
    <source>
        <dbReference type="EMBL" id="PON49217.1"/>
    </source>
</evidence>
<dbReference type="OrthoDB" id="10384301at2759"/>
<protein>
    <submittedName>
        <fullName evidence="2">Uncharacterized protein</fullName>
    </submittedName>
</protein>
<proteinExistence type="predicted"/>
<gene>
    <name evidence="2" type="ORF">TorRG33x02_318150</name>
</gene>